<dbReference type="AlphaFoldDB" id="A0A7J7JXP3"/>
<dbReference type="EMBL" id="VXIV02001756">
    <property type="protein sequence ID" value="KAF6030098.1"/>
    <property type="molecule type" value="Genomic_DNA"/>
</dbReference>
<reference evidence="1" key="1">
    <citation type="submission" date="2020-06" db="EMBL/GenBank/DDBJ databases">
        <title>Draft genome of Bugula neritina, a colonial animal packing powerful symbionts and potential medicines.</title>
        <authorList>
            <person name="Rayko M."/>
        </authorList>
    </citation>
    <scope>NUCLEOTIDE SEQUENCE [LARGE SCALE GENOMIC DNA]</scope>
    <source>
        <strain evidence="1">Kwan_BN1</strain>
    </source>
</reference>
<organism evidence="1 2">
    <name type="scientific">Bugula neritina</name>
    <name type="common">Brown bryozoan</name>
    <name type="synonym">Sertularia neritina</name>
    <dbReference type="NCBI Taxonomy" id="10212"/>
    <lineage>
        <taxon>Eukaryota</taxon>
        <taxon>Metazoa</taxon>
        <taxon>Spiralia</taxon>
        <taxon>Lophotrochozoa</taxon>
        <taxon>Bryozoa</taxon>
        <taxon>Gymnolaemata</taxon>
        <taxon>Cheilostomatida</taxon>
        <taxon>Flustrina</taxon>
        <taxon>Buguloidea</taxon>
        <taxon>Bugulidae</taxon>
        <taxon>Bugula</taxon>
    </lineage>
</organism>
<protein>
    <submittedName>
        <fullName evidence="1">Uncharacterized protein</fullName>
    </submittedName>
</protein>
<keyword evidence="2" id="KW-1185">Reference proteome</keyword>
<dbReference type="Proteomes" id="UP000593567">
    <property type="component" value="Unassembled WGS sequence"/>
</dbReference>
<name>A0A7J7JXP3_BUGNE</name>
<accession>A0A7J7JXP3</accession>
<comment type="caution">
    <text evidence="1">The sequence shown here is derived from an EMBL/GenBank/DDBJ whole genome shotgun (WGS) entry which is preliminary data.</text>
</comment>
<sequence length="92" mass="10404">MAMRCSETNPQTWCIKPPGFAKIEVNPYRSGLAATQEETEAVSTHPETPSVMIPIRPVLPPSSRIEDYRTILDIDNLLVLKSNVCCKYKKRQ</sequence>
<evidence type="ECO:0000313" key="1">
    <source>
        <dbReference type="EMBL" id="KAF6030098.1"/>
    </source>
</evidence>
<proteinExistence type="predicted"/>
<evidence type="ECO:0000313" key="2">
    <source>
        <dbReference type="Proteomes" id="UP000593567"/>
    </source>
</evidence>
<gene>
    <name evidence="1" type="ORF">EB796_011599</name>
</gene>